<keyword evidence="2 10" id="KW-0227">DNA damage</keyword>
<comment type="catalytic activity">
    <reaction evidence="9 10">
        <text>Couples ATP hydrolysis with the unwinding of duplex DNA by translocating in the 3'-5' direction.</text>
        <dbReference type="EC" id="5.6.2.4"/>
    </reaction>
</comment>
<dbReference type="InterPro" id="IPR048772">
    <property type="entry name" value="Hel308-like_dom4"/>
</dbReference>
<comment type="similarity">
    <text evidence="10">Belongs to the helicase family. Hel308 subfamily.</text>
</comment>
<comment type="catalytic activity">
    <reaction evidence="10">
        <text>ATP + H2O = ADP + phosphate + H(+)</text>
        <dbReference type="Rhea" id="RHEA:13065"/>
        <dbReference type="ChEBI" id="CHEBI:15377"/>
        <dbReference type="ChEBI" id="CHEBI:15378"/>
        <dbReference type="ChEBI" id="CHEBI:30616"/>
        <dbReference type="ChEBI" id="CHEBI:43474"/>
        <dbReference type="ChEBI" id="CHEBI:456216"/>
        <dbReference type="EC" id="5.6.2.4"/>
    </reaction>
</comment>
<feature type="binding site" evidence="10">
    <location>
        <position position="20"/>
    </location>
    <ligand>
        <name>ATP</name>
        <dbReference type="ChEBI" id="CHEBI:30616"/>
    </ligand>
</feature>
<keyword evidence="5 10" id="KW-0067">ATP-binding</keyword>
<dbReference type="SUPFAM" id="SSF158702">
    <property type="entry name" value="Sec63 N-terminal domain-like"/>
    <property type="match status" value="1"/>
</dbReference>
<dbReference type="EMBL" id="QMWP01000022">
    <property type="protein sequence ID" value="RLG70921.1"/>
    <property type="molecule type" value="Genomic_DNA"/>
</dbReference>
<evidence type="ECO:0000256" key="10">
    <source>
        <dbReference type="HAMAP-Rule" id="MF_00442"/>
    </source>
</evidence>
<dbReference type="AlphaFoldDB" id="A0A497JHR1"/>
<accession>A0A497JHR1</accession>
<comment type="subunit">
    <text evidence="10">Monomer.</text>
</comment>
<evidence type="ECO:0000256" key="8">
    <source>
        <dbReference type="ARBA" id="ARBA00023235"/>
    </source>
</evidence>
<evidence type="ECO:0000313" key="14">
    <source>
        <dbReference type="Proteomes" id="UP000278031"/>
    </source>
</evidence>
<reference evidence="13 14" key="1">
    <citation type="submission" date="2018-06" db="EMBL/GenBank/DDBJ databases">
        <title>Extensive metabolic versatility and redundancy in microbially diverse, dynamic hydrothermal sediments.</title>
        <authorList>
            <person name="Dombrowski N."/>
            <person name="Teske A."/>
            <person name="Baker B.J."/>
        </authorList>
    </citation>
    <scope>NUCLEOTIDE SEQUENCE [LARGE SCALE GENOMIC DNA]</scope>
    <source>
        <strain evidence="13">B51_G17</strain>
    </source>
</reference>
<evidence type="ECO:0000256" key="3">
    <source>
        <dbReference type="ARBA" id="ARBA00022801"/>
    </source>
</evidence>
<dbReference type="PROSITE" id="PS00690">
    <property type="entry name" value="DEAH_ATP_HELICASE"/>
    <property type="match status" value="1"/>
</dbReference>
<dbReference type="InterPro" id="IPR002464">
    <property type="entry name" value="DNA/RNA_helicase_DEAH_CS"/>
</dbReference>
<dbReference type="InterPro" id="IPR036390">
    <property type="entry name" value="WH_DNA-bd_sf"/>
</dbReference>
<dbReference type="Gene3D" id="1.10.150.20">
    <property type="entry name" value="5' to 3' exonuclease, C-terminal subdomain"/>
    <property type="match status" value="1"/>
</dbReference>
<evidence type="ECO:0000256" key="2">
    <source>
        <dbReference type="ARBA" id="ARBA00022763"/>
    </source>
</evidence>
<dbReference type="Proteomes" id="UP000278031">
    <property type="component" value="Unassembled WGS sequence"/>
</dbReference>
<evidence type="ECO:0000313" key="13">
    <source>
        <dbReference type="EMBL" id="RLG70921.1"/>
    </source>
</evidence>
<feature type="domain" description="Helicase ATP-binding" evidence="11">
    <location>
        <begin position="24"/>
        <end position="192"/>
    </location>
</feature>
<dbReference type="InterPro" id="IPR050474">
    <property type="entry name" value="Hel308_SKI2-like"/>
</dbReference>
<evidence type="ECO:0000256" key="4">
    <source>
        <dbReference type="ARBA" id="ARBA00022806"/>
    </source>
</evidence>
<dbReference type="GO" id="GO:0005524">
    <property type="term" value="F:ATP binding"/>
    <property type="evidence" value="ECO:0007669"/>
    <property type="project" value="UniProtKB-UniRule"/>
</dbReference>
<dbReference type="GO" id="GO:0006281">
    <property type="term" value="P:DNA repair"/>
    <property type="evidence" value="ECO:0007669"/>
    <property type="project" value="UniProtKB-UniRule"/>
</dbReference>
<dbReference type="HAMAP" id="MF_00442">
    <property type="entry name" value="Helicase_Hel308"/>
    <property type="match status" value="1"/>
</dbReference>
<sequence length="703" mass="81534">MNLLEEAMKLNGFTKLNPMQKSALAKNPFQGNFVISSPTASGKTFVAELIMLDNLLKSNKKIVYTAPLKALAHEHYRRFKKLYSRKFNIKVTISTGDFDSPSNYLAKFDVIYTTYEKLDSLIRHNAFWLSQIGMLVVDEIHEIDSDRGATIELLITKLRFLNPEIRVICLSATIPNAEELAKWLDAKLVVSEYRAVPLKEGVYFNGKICYEDTEEKIEEKENPIYSLIFDTLNRKKQILIFANTRRSAEKIAEKISPITYEFLGSRERKFLERHSEEILNVLEQPTEQCKRLAEVVKKGSAFHHAGLLSKQRTKIEDWFREGKIKAIVATPTLALGVNLPSHTVVIHSLYRYAGGISEGISVREYKQMIGRAGRPKYDKEGRAIIIARNKNEVEYYFQKYIFAPLEDIHSRLSLEPVLRAHVLSLIANRFVYDYRTMEEFFAKSFFASQYGNLSALFAKIDDIIKLLEEFGFIRVGERFEATALGKRVSELYLDPISAHKIISALMQEPKKNEFAYLFMISNCEELAPYVYLSPKQETLLYAELMDVREEQFFDVEKELYDETILNKFALAKVFEDWINEVSEQEIMENYKIQPGILRSRLENADWLLYSAIELEKVMRSKRHRKMLNMLRMRMKYGVKAELLALVQLRQIGRVRARKLYKNGFRRIADLKKAPTESLAKIVGRKIAESIKNQLFPQKKFLKT</sequence>
<evidence type="ECO:0000259" key="12">
    <source>
        <dbReference type="PROSITE" id="PS51194"/>
    </source>
</evidence>
<dbReference type="InterPro" id="IPR022965">
    <property type="entry name" value="Helicase_Hel308"/>
</dbReference>
<dbReference type="PANTHER" id="PTHR47961:SF10">
    <property type="entry name" value="ATP-DEPENDENT DNA HELICASE HEL308"/>
    <property type="match status" value="1"/>
</dbReference>
<dbReference type="Gene3D" id="3.40.50.300">
    <property type="entry name" value="P-loop containing nucleotide triphosphate hydrolases"/>
    <property type="match status" value="2"/>
</dbReference>
<dbReference type="Pfam" id="PF21280">
    <property type="entry name" value="Helicase_dom4_arc"/>
    <property type="match status" value="1"/>
</dbReference>
<name>A0A497JHR1_9ARCH</name>
<dbReference type="CDD" id="cd18795">
    <property type="entry name" value="SF2_C_Ski2"/>
    <property type="match status" value="1"/>
</dbReference>
<keyword evidence="8 10" id="KW-0413">Isomerase</keyword>
<gene>
    <name evidence="10" type="primary">hel308</name>
    <name evidence="13" type="ORF">DRO04_00880</name>
</gene>
<feature type="domain" description="Helicase C-terminal" evidence="12">
    <location>
        <begin position="223"/>
        <end position="426"/>
    </location>
</feature>
<dbReference type="GO" id="GO:0043138">
    <property type="term" value="F:3'-5' DNA helicase activity"/>
    <property type="evidence" value="ECO:0007669"/>
    <property type="project" value="UniProtKB-UniRule"/>
</dbReference>
<dbReference type="Gene3D" id="1.10.3380.30">
    <property type="match status" value="1"/>
</dbReference>
<dbReference type="InterPro" id="IPR027417">
    <property type="entry name" value="P-loop_NTPase"/>
</dbReference>
<keyword evidence="7 10" id="KW-0234">DNA repair</keyword>
<proteinExistence type="inferred from homology"/>
<dbReference type="Pfam" id="PF00270">
    <property type="entry name" value="DEAD"/>
    <property type="match status" value="1"/>
</dbReference>
<evidence type="ECO:0000256" key="5">
    <source>
        <dbReference type="ARBA" id="ARBA00022840"/>
    </source>
</evidence>
<dbReference type="GO" id="GO:0016887">
    <property type="term" value="F:ATP hydrolysis activity"/>
    <property type="evidence" value="ECO:0007669"/>
    <property type="project" value="RHEA"/>
</dbReference>
<organism evidence="13 14">
    <name type="scientific">Candidatus Iainarchaeum sp</name>
    <dbReference type="NCBI Taxonomy" id="3101447"/>
    <lineage>
        <taxon>Archaea</taxon>
        <taxon>Candidatus Iainarchaeota</taxon>
        <taxon>Candidatus Iainarchaeia</taxon>
        <taxon>Candidatus Iainarchaeales</taxon>
        <taxon>Candidatus Iainarchaeaceae</taxon>
        <taxon>Candidatus Iainarchaeum</taxon>
    </lineage>
</organism>
<dbReference type="SUPFAM" id="SSF52540">
    <property type="entry name" value="P-loop containing nucleoside triphosphate hydrolases"/>
    <property type="match status" value="1"/>
</dbReference>
<keyword evidence="6 10" id="KW-0238">DNA-binding</keyword>
<protein>
    <recommendedName>
        <fullName evidence="10">ATP-dependent DNA helicase Hel308</fullName>
        <ecNumber evidence="10">5.6.2.4</ecNumber>
    </recommendedName>
    <alternativeName>
        <fullName evidence="10">DNA 3'-5' helicase Hel308</fullName>
    </alternativeName>
</protein>
<dbReference type="SMART" id="SM00490">
    <property type="entry name" value="HELICc"/>
    <property type="match status" value="1"/>
</dbReference>
<dbReference type="Pfam" id="PF14520">
    <property type="entry name" value="HHH_5"/>
    <property type="match status" value="1"/>
</dbReference>
<evidence type="ECO:0000256" key="6">
    <source>
        <dbReference type="ARBA" id="ARBA00023125"/>
    </source>
</evidence>
<dbReference type="GO" id="GO:0003677">
    <property type="term" value="F:DNA binding"/>
    <property type="evidence" value="ECO:0007669"/>
    <property type="project" value="UniProtKB-UniRule"/>
</dbReference>
<evidence type="ECO:0000256" key="9">
    <source>
        <dbReference type="ARBA" id="ARBA00034617"/>
    </source>
</evidence>
<dbReference type="PROSITE" id="PS51192">
    <property type="entry name" value="HELICASE_ATP_BIND_1"/>
    <property type="match status" value="1"/>
</dbReference>
<keyword evidence="3 10" id="KW-0378">Hydrolase</keyword>
<dbReference type="InterPro" id="IPR001650">
    <property type="entry name" value="Helicase_C-like"/>
</dbReference>
<comment type="caution">
    <text evidence="13">The sequence shown here is derived from an EMBL/GenBank/DDBJ whole genome shotgun (WGS) entry which is preliminary data.</text>
</comment>
<dbReference type="PROSITE" id="PS51194">
    <property type="entry name" value="HELICASE_CTER"/>
    <property type="match status" value="1"/>
</dbReference>
<keyword evidence="4 10" id="KW-0347">Helicase</keyword>
<dbReference type="EC" id="5.6.2.4" evidence="10"/>
<evidence type="ECO:0000256" key="7">
    <source>
        <dbReference type="ARBA" id="ARBA00023204"/>
    </source>
</evidence>
<dbReference type="InterPro" id="IPR011545">
    <property type="entry name" value="DEAD/DEAH_box_helicase_dom"/>
</dbReference>
<dbReference type="SMART" id="SM00487">
    <property type="entry name" value="DEXDc"/>
    <property type="match status" value="1"/>
</dbReference>
<dbReference type="InterPro" id="IPR014001">
    <property type="entry name" value="Helicase_ATP-bd"/>
</dbReference>
<evidence type="ECO:0000256" key="1">
    <source>
        <dbReference type="ARBA" id="ARBA00022741"/>
    </source>
</evidence>
<dbReference type="PANTHER" id="PTHR47961">
    <property type="entry name" value="DNA POLYMERASE THETA, PUTATIVE (AFU_ORTHOLOGUE AFUA_1G05260)-RELATED"/>
    <property type="match status" value="1"/>
</dbReference>
<dbReference type="SUPFAM" id="SSF46785">
    <property type="entry name" value="Winged helix' DNA-binding domain"/>
    <property type="match status" value="1"/>
</dbReference>
<evidence type="ECO:0000259" key="11">
    <source>
        <dbReference type="PROSITE" id="PS51192"/>
    </source>
</evidence>
<keyword evidence="1 10" id="KW-0547">Nucleotide-binding</keyword>
<comment type="function">
    <text evidence="10">DNA-dependent ATPase and 3'-5' DNA helicase that may be involved in repair of stalled replication forks.</text>
</comment>
<dbReference type="Pfam" id="PF00271">
    <property type="entry name" value="Helicase_C"/>
    <property type="match status" value="1"/>
</dbReference>